<evidence type="ECO:0000313" key="2">
    <source>
        <dbReference type="EMBL" id="CAE06653.1"/>
    </source>
</evidence>
<keyword evidence="3" id="KW-1185">Reference proteome</keyword>
<dbReference type="RefSeq" id="WP_011127015.1">
    <property type="nucleotide sequence ID" value="NC_005070.1"/>
</dbReference>
<evidence type="ECO:0000313" key="3">
    <source>
        <dbReference type="Proteomes" id="UP000001422"/>
    </source>
</evidence>
<reference evidence="2 3" key="1">
    <citation type="journal article" date="2003" name="Nature">
        <title>The genome of a motile marine Synechococcus.</title>
        <authorList>
            <person name="Palenik B."/>
            <person name="Brahamsha B."/>
            <person name="Larimer F."/>
            <person name="Land M."/>
            <person name="Hauser L."/>
            <person name="Chain P."/>
            <person name="Lamerdin J."/>
            <person name="Regala W."/>
            <person name="Allen E.A."/>
            <person name="McCarren J."/>
            <person name="Paulsen I."/>
            <person name="Dufresne A."/>
            <person name="Partensky F."/>
            <person name="Webb E."/>
            <person name="Waterbury J."/>
        </authorList>
    </citation>
    <scope>NUCLEOTIDE SEQUENCE [LARGE SCALE GENOMIC DNA]</scope>
    <source>
        <strain evidence="2 3">WH8102</strain>
    </source>
</reference>
<gene>
    <name evidence="2" type="ordered locus">SYNW0138</name>
</gene>
<dbReference type="STRING" id="84588.SYNW0138"/>
<keyword evidence="1" id="KW-0472">Membrane</keyword>
<proteinExistence type="predicted"/>
<keyword evidence="1" id="KW-0812">Transmembrane</keyword>
<dbReference type="HOGENOM" id="CLU_190542_1_0_3"/>
<evidence type="ECO:0008006" key="4">
    <source>
        <dbReference type="Google" id="ProtNLM"/>
    </source>
</evidence>
<name>Q7U9W4_PARMW</name>
<accession>Q7U9W4</accession>
<protein>
    <recommendedName>
        <fullName evidence="4">DUF3188 domain-containing protein</fullName>
    </recommendedName>
</protein>
<dbReference type="KEGG" id="syw:SYNW0138"/>
<sequence length="72" mass="7801">MKRLSLSFVSLGAPLLLMLALVAVQQRQGRDRIQALPAALVGTGLMISSAVGRRRHRARILSALRSSRHSSP</sequence>
<dbReference type="InterPro" id="IPR021524">
    <property type="entry name" value="DUF3188"/>
</dbReference>
<evidence type="ECO:0000256" key="1">
    <source>
        <dbReference type="SAM" id="Phobius"/>
    </source>
</evidence>
<dbReference type="Proteomes" id="UP000001422">
    <property type="component" value="Chromosome"/>
</dbReference>
<dbReference type="eggNOG" id="ENOG502ZGW3">
    <property type="taxonomic scope" value="Bacteria"/>
</dbReference>
<feature type="transmembrane region" description="Helical" evidence="1">
    <location>
        <begin position="33"/>
        <end position="52"/>
    </location>
</feature>
<dbReference type="AlphaFoldDB" id="Q7U9W4"/>
<dbReference type="EMBL" id="BX569689">
    <property type="protein sequence ID" value="CAE06653.1"/>
    <property type="molecule type" value="Genomic_DNA"/>
</dbReference>
<organism evidence="2 3">
    <name type="scientific">Parasynechococcus marenigrum (strain WH8102)</name>
    <dbReference type="NCBI Taxonomy" id="84588"/>
    <lineage>
        <taxon>Bacteria</taxon>
        <taxon>Bacillati</taxon>
        <taxon>Cyanobacteriota</taxon>
        <taxon>Cyanophyceae</taxon>
        <taxon>Synechococcales</taxon>
        <taxon>Prochlorococcaceae</taxon>
        <taxon>Parasynechococcus</taxon>
        <taxon>Parasynechococcus marenigrum</taxon>
    </lineage>
</organism>
<keyword evidence="1" id="KW-1133">Transmembrane helix</keyword>
<dbReference type="Pfam" id="PF11384">
    <property type="entry name" value="DUF3188"/>
    <property type="match status" value="1"/>
</dbReference>